<feature type="domain" description="Thioredoxin" evidence="4">
    <location>
        <begin position="32"/>
        <end position="171"/>
    </location>
</feature>
<dbReference type="PROSITE" id="PS00194">
    <property type="entry name" value="THIOREDOXIN_1"/>
    <property type="match status" value="1"/>
</dbReference>
<dbReference type="Proteomes" id="UP000184404">
    <property type="component" value="Unassembled WGS sequence"/>
</dbReference>
<dbReference type="PANTHER" id="PTHR42852">
    <property type="entry name" value="THIOL:DISULFIDE INTERCHANGE PROTEIN DSBE"/>
    <property type="match status" value="1"/>
</dbReference>
<dbReference type="InterPro" id="IPR013740">
    <property type="entry name" value="Redoxin"/>
</dbReference>
<dbReference type="InterPro" id="IPR017937">
    <property type="entry name" value="Thioredoxin_CS"/>
</dbReference>
<dbReference type="STRING" id="1123243.SAMN02745190_00691"/>
<dbReference type="GO" id="GO:0016853">
    <property type="term" value="F:isomerase activity"/>
    <property type="evidence" value="ECO:0007669"/>
    <property type="project" value="UniProtKB-KW"/>
</dbReference>
<dbReference type="OrthoDB" id="9809733at2"/>
<evidence type="ECO:0000256" key="1">
    <source>
        <dbReference type="ARBA" id="ARBA00004196"/>
    </source>
</evidence>
<dbReference type="EMBL" id="FQUG01000003">
    <property type="protein sequence ID" value="SHE57064.1"/>
    <property type="molecule type" value="Genomic_DNA"/>
</dbReference>
<proteinExistence type="predicted"/>
<keyword evidence="2" id="KW-0201">Cytochrome c-type biogenesis</keyword>
<evidence type="ECO:0000313" key="5">
    <source>
        <dbReference type="EMBL" id="SHE57064.1"/>
    </source>
</evidence>
<reference evidence="5 6" key="1">
    <citation type="submission" date="2016-11" db="EMBL/GenBank/DDBJ databases">
        <authorList>
            <person name="Jaros S."/>
            <person name="Januszkiewicz K."/>
            <person name="Wedrychowicz H."/>
        </authorList>
    </citation>
    <scope>NUCLEOTIDE SEQUENCE [LARGE SCALE GENOMIC DNA]</scope>
    <source>
        <strain evidence="5 6">DSM 10502</strain>
    </source>
</reference>
<dbReference type="PROSITE" id="PS51352">
    <property type="entry name" value="THIOREDOXIN_2"/>
    <property type="match status" value="1"/>
</dbReference>
<dbReference type="GO" id="GO:0030313">
    <property type="term" value="C:cell envelope"/>
    <property type="evidence" value="ECO:0007669"/>
    <property type="project" value="UniProtKB-SubCell"/>
</dbReference>
<accession>A0A1M4UK70</accession>
<feature type="signal peptide" evidence="3">
    <location>
        <begin position="1"/>
        <end position="21"/>
    </location>
</feature>
<protein>
    <submittedName>
        <fullName evidence="5">Thiol-disulfide isomerase or thioredoxin</fullName>
    </submittedName>
</protein>
<dbReference type="InterPro" id="IPR050553">
    <property type="entry name" value="Thioredoxin_ResA/DsbE_sf"/>
</dbReference>
<keyword evidence="6" id="KW-1185">Reference proteome</keyword>
<dbReference type="InterPro" id="IPR013766">
    <property type="entry name" value="Thioredoxin_domain"/>
</dbReference>
<comment type="subcellular location">
    <subcellularLocation>
        <location evidence="1">Cell envelope</location>
    </subcellularLocation>
</comment>
<dbReference type="GO" id="GO:0016491">
    <property type="term" value="F:oxidoreductase activity"/>
    <property type="evidence" value="ECO:0007669"/>
    <property type="project" value="InterPro"/>
</dbReference>
<organism evidence="5 6">
    <name type="scientific">Schwartzia succinivorans DSM 10502</name>
    <dbReference type="NCBI Taxonomy" id="1123243"/>
    <lineage>
        <taxon>Bacteria</taxon>
        <taxon>Bacillati</taxon>
        <taxon>Bacillota</taxon>
        <taxon>Negativicutes</taxon>
        <taxon>Selenomonadales</taxon>
        <taxon>Selenomonadaceae</taxon>
        <taxon>Schwartzia</taxon>
    </lineage>
</organism>
<dbReference type="Pfam" id="PF08534">
    <property type="entry name" value="Redoxin"/>
    <property type="match status" value="1"/>
</dbReference>
<evidence type="ECO:0000259" key="4">
    <source>
        <dbReference type="PROSITE" id="PS51352"/>
    </source>
</evidence>
<dbReference type="SUPFAM" id="SSF52833">
    <property type="entry name" value="Thioredoxin-like"/>
    <property type="match status" value="1"/>
</dbReference>
<sequence>MKKTLMALAATGLLAFAPAFAPTDLAPQISCTAEAAAAPDQALINLRDGSSTSIAELSQSKPLFLNFWASWCPPCVGEMPSINEVYQIYGDRVNFAAVSVDYPTDDAYAYLRGQGASFSIPFYTGDVNAISSAYKLDAIPQSYIISGGQIVAHHVGGMTTGELKAFIESAL</sequence>
<evidence type="ECO:0000256" key="3">
    <source>
        <dbReference type="SAM" id="SignalP"/>
    </source>
</evidence>
<dbReference type="InterPro" id="IPR036249">
    <property type="entry name" value="Thioredoxin-like_sf"/>
</dbReference>
<dbReference type="GO" id="GO:0017004">
    <property type="term" value="P:cytochrome complex assembly"/>
    <property type="evidence" value="ECO:0007669"/>
    <property type="project" value="UniProtKB-KW"/>
</dbReference>
<keyword evidence="5" id="KW-0413">Isomerase</keyword>
<dbReference type="CDD" id="cd02966">
    <property type="entry name" value="TlpA_like_family"/>
    <property type="match status" value="1"/>
</dbReference>
<dbReference type="Gene3D" id="3.40.30.10">
    <property type="entry name" value="Glutaredoxin"/>
    <property type="match status" value="1"/>
</dbReference>
<keyword evidence="3" id="KW-0732">Signal</keyword>
<dbReference type="PANTHER" id="PTHR42852:SF17">
    <property type="entry name" value="THIOREDOXIN-LIKE PROTEIN HI_1115"/>
    <property type="match status" value="1"/>
</dbReference>
<dbReference type="RefSeq" id="WP_072934800.1">
    <property type="nucleotide sequence ID" value="NZ_FQUG01000003.1"/>
</dbReference>
<dbReference type="AlphaFoldDB" id="A0A1M4UK70"/>
<name>A0A1M4UK70_9FIRM</name>
<gene>
    <name evidence="5" type="ORF">SAMN02745190_00691</name>
</gene>
<evidence type="ECO:0000256" key="2">
    <source>
        <dbReference type="ARBA" id="ARBA00022748"/>
    </source>
</evidence>
<feature type="chain" id="PRO_5038836266" evidence="3">
    <location>
        <begin position="22"/>
        <end position="171"/>
    </location>
</feature>
<evidence type="ECO:0000313" key="6">
    <source>
        <dbReference type="Proteomes" id="UP000184404"/>
    </source>
</evidence>